<dbReference type="GO" id="GO:0097355">
    <property type="term" value="P:protein localization to heterochromatin"/>
    <property type="evidence" value="ECO:0007669"/>
    <property type="project" value="TreeGrafter"/>
</dbReference>
<accession>A0AAX6SET8</accession>
<evidence type="ECO:0000313" key="2">
    <source>
        <dbReference type="Proteomes" id="UP000694906"/>
    </source>
</evidence>
<protein>
    <submittedName>
        <fullName evidence="3">Periphilin-1 isoform X1</fullName>
    </submittedName>
</protein>
<dbReference type="PANTHER" id="PTHR15836:SF4">
    <property type="entry name" value="PERIPHILIN-1"/>
    <property type="match status" value="1"/>
</dbReference>
<feature type="compositionally biased region" description="Basic and acidic residues" evidence="1">
    <location>
        <begin position="1"/>
        <end position="13"/>
    </location>
</feature>
<evidence type="ECO:0000313" key="3">
    <source>
        <dbReference type="RefSeq" id="XP_021107214.1"/>
    </source>
</evidence>
<dbReference type="AlphaFoldDB" id="A0AAX6SET8"/>
<proteinExistence type="predicted"/>
<dbReference type="Proteomes" id="UP000694906">
    <property type="component" value="Unplaced"/>
</dbReference>
<feature type="region of interest" description="Disordered" evidence="1">
    <location>
        <begin position="1"/>
        <end position="74"/>
    </location>
</feature>
<organism evidence="2 3">
    <name type="scientific">Heterocephalus glaber</name>
    <name type="common">Naked mole rat</name>
    <dbReference type="NCBI Taxonomy" id="10181"/>
    <lineage>
        <taxon>Eukaryota</taxon>
        <taxon>Metazoa</taxon>
        <taxon>Chordata</taxon>
        <taxon>Craniata</taxon>
        <taxon>Vertebrata</taxon>
        <taxon>Euteleostomi</taxon>
        <taxon>Mammalia</taxon>
        <taxon>Eutheria</taxon>
        <taxon>Euarchontoglires</taxon>
        <taxon>Glires</taxon>
        <taxon>Rodentia</taxon>
        <taxon>Hystricomorpha</taxon>
        <taxon>Bathyergidae</taxon>
        <taxon>Heterocephalus</taxon>
    </lineage>
</organism>
<dbReference type="GeneID" id="101724459"/>
<dbReference type="RefSeq" id="XP_021107214.1">
    <property type="nucleotide sequence ID" value="XM_021251555.1"/>
</dbReference>
<gene>
    <name evidence="3" type="primary">LOC101724459</name>
</gene>
<reference evidence="3" key="1">
    <citation type="submission" date="2025-08" db="UniProtKB">
        <authorList>
            <consortium name="RefSeq"/>
        </authorList>
    </citation>
    <scope>IDENTIFICATION</scope>
</reference>
<dbReference type="GO" id="GO:0045892">
    <property type="term" value="P:negative regulation of DNA-templated transcription"/>
    <property type="evidence" value="ECO:0007669"/>
    <property type="project" value="InterPro"/>
</dbReference>
<dbReference type="PANTHER" id="PTHR15836">
    <property type="entry name" value="PERIPHILIN 1"/>
    <property type="match status" value="1"/>
</dbReference>
<name>A0AAX6SET8_HETGA</name>
<feature type="region of interest" description="Disordered" evidence="1">
    <location>
        <begin position="126"/>
        <end position="158"/>
    </location>
</feature>
<sequence length="158" mass="18032">MWSEGRYDYERLPTEQVPPQTDPITGRSADAVATSRVACNVPNQPAPWQQSTGHTHTRSSVQPPGSTLQRRRGHRTTRPLYWDGYHGVVNIVPEKPPLLDRPGEGSYSKYHSHVGYQEYVEGCSFSHDRRSGLPHRGDESGYRWSRDDHSASRQTDYR</sequence>
<evidence type="ECO:0000256" key="1">
    <source>
        <dbReference type="SAM" id="MobiDB-lite"/>
    </source>
</evidence>
<dbReference type="GO" id="GO:0005654">
    <property type="term" value="C:nucleoplasm"/>
    <property type="evidence" value="ECO:0007669"/>
    <property type="project" value="TreeGrafter"/>
</dbReference>
<feature type="compositionally biased region" description="Polar residues" evidence="1">
    <location>
        <begin position="41"/>
        <end position="68"/>
    </location>
</feature>
<keyword evidence="2" id="KW-1185">Reference proteome</keyword>
<dbReference type="GO" id="GO:0045814">
    <property type="term" value="P:negative regulation of gene expression, epigenetic"/>
    <property type="evidence" value="ECO:0007669"/>
    <property type="project" value="TreeGrafter"/>
</dbReference>
<dbReference type="InterPro" id="IPR028851">
    <property type="entry name" value="Pphln1"/>
</dbReference>